<keyword evidence="1" id="KW-0812">Transmembrane</keyword>
<feature type="transmembrane region" description="Helical" evidence="1">
    <location>
        <begin position="234"/>
        <end position="256"/>
    </location>
</feature>
<keyword evidence="4" id="KW-1185">Reference proteome</keyword>
<dbReference type="Pfam" id="PF20152">
    <property type="entry name" value="DUF6534"/>
    <property type="match status" value="1"/>
</dbReference>
<feature type="domain" description="DUF6534" evidence="2">
    <location>
        <begin position="175"/>
        <end position="260"/>
    </location>
</feature>
<organism evidence="3 4">
    <name type="scientific">Tetrapyrgos nigripes</name>
    <dbReference type="NCBI Taxonomy" id="182062"/>
    <lineage>
        <taxon>Eukaryota</taxon>
        <taxon>Fungi</taxon>
        <taxon>Dikarya</taxon>
        <taxon>Basidiomycota</taxon>
        <taxon>Agaricomycotina</taxon>
        <taxon>Agaricomycetes</taxon>
        <taxon>Agaricomycetidae</taxon>
        <taxon>Agaricales</taxon>
        <taxon>Marasmiineae</taxon>
        <taxon>Marasmiaceae</taxon>
        <taxon>Tetrapyrgos</taxon>
    </lineage>
</organism>
<evidence type="ECO:0000313" key="4">
    <source>
        <dbReference type="Proteomes" id="UP000559256"/>
    </source>
</evidence>
<dbReference type="AlphaFoldDB" id="A0A8H5GMT4"/>
<keyword evidence="1" id="KW-1133">Transmembrane helix</keyword>
<reference evidence="3 4" key="1">
    <citation type="journal article" date="2020" name="ISME J.">
        <title>Uncovering the hidden diversity of litter-decomposition mechanisms in mushroom-forming fungi.</title>
        <authorList>
            <person name="Floudas D."/>
            <person name="Bentzer J."/>
            <person name="Ahren D."/>
            <person name="Johansson T."/>
            <person name="Persson P."/>
            <person name="Tunlid A."/>
        </authorList>
    </citation>
    <scope>NUCLEOTIDE SEQUENCE [LARGE SCALE GENOMIC DNA]</scope>
    <source>
        <strain evidence="3 4">CBS 291.85</strain>
    </source>
</reference>
<dbReference type="OrthoDB" id="3263055at2759"/>
<comment type="caution">
    <text evidence="3">The sequence shown here is derived from an EMBL/GenBank/DDBJ whole genome shotgun (WGS) entry which is preliminary data.</text>
</comment>
<accession>A0A8H5GMT4</accession>
<dbReference type="Proteomes" id="UP000559256">
    <property type="component" value="Unassembled WGS sequence"/>
</dbReference>
<dbReference type="PANTHER" id="PTHR40465">
    <property type="entry name" value="CHROMOSOME 1, WHOLE GENOME SHOTGUN SEQUENCE"/>
    <property type="match status" value="1"/>
</dbReference>
<feature type="transmembrane region" description="Helical" evidence="1">
    <location>
        <begin position="53"/>
        <end position="76"/>
    </location>
</feature>
<gene>
    <name evidence="3" type="ORF">D9758_004327</name>
</gene>
<keyword evidence="1" id="KW-0472">Membrane</keyword>
<feature type="transmembrane region" description="Helical" evidence="1">
    <location>
        <begin position="169"/>
        <end position="189"/>
    </location>
</feature>
<feature type="transmembrane region" description="Helical" evidence="1">
    <location>
        <begin position="12"/>
        <end position="33"/>
    </location>
</feature>
<dbReference type="PANTHER" id="PTHR40465:SF1">
    <property type="entry name" value="DUF6534 DOMAIN-CONTAINING PROTEIN"/>
    <property type="match status" value="1"/>
</dbReference>
<feature type="transmembrane region" description="Helical" evidence="1">
    <location>
        <begin position="201"/>
        <end position="228"/>
    </location>
</feature>
<protein>
    <recommendedName>
        <fullName evidence="2">DUF6534 domain-containing protein</fullName>
    </recommendedName>
</protein>
<feature type="transmembrane region" description="Helical" evidence="1">
    <location>
        <begin position="126"/>
        <end position="149"/>
    </location>
</feature>
<evidence type="ECO:0000313" key="3">
    <source>
        <dbReference type="EMBL" id="KAF5367939.1"/>
    </source>
</evidence>
<evidence type="ECO:0000256" key="1">
    <source>
        <dbReference type="SAM" id="Phobius"/>
    </source>
</evidence>
<name>A0A8H5GMT4_9AGAR</name>
<proteinExistence type="predicted"/>
<evidence type="ECO:0000259" key="2">
    <source>
        <dbReference type="Pfam" id="PF20152"/>
    </source>
</evidence>
<feature type="transmembrane region" description="Helical" evidence="1">
    <location>
        <begin position="96"/>
        <end position="119"/>
    </location>
</feature>
<dbReference type="EMBL" id="JAACJM010000017">
    <property type="protein sequence ID" value="KAF5367939.1"/>
    <property type="molecule type" value="Genomic_DNA"/>
</dbReference>
<dbReference type="InterPro" id="IPR045339">
    <property type="entry name" value="DUF6534"/>
</dbReference>
<sequence>MSSSATTTSPLALDNTLGALLVGVLLATALWGISTSQTYEYYSVYAQEDPKWILIMVATVYIVDTIHEFMLCHLIYRYSVSGFGDYVYMGEVIWSILVMVLLSTIVAFIVQTFLIYRVWILSKKNVFVTGSIFLLVVGEVVVGIVYFVQAWSKKSYGEISSDLNVMSRLINAFGAAGDVAITVALIWLLRQSRSGIRRTDAIVTKLITFCLTTGLATSVDAILSLISISAWPSTFIYITFYMVIARLYTNSLMATLNARQKLKAFNAGNSGSHSIVRVYRGPTGPPDNAREHPISIKREVETEIHQDGYGDEDFEMDPRVKARAV</sequence>